<dbReference type="Proteomes" id="UP000265618">
    <property type="component" value="Unassembled WGS sequence"/>
</dbReference>
<evidence type="ECO:0000256" key="6">
    <source>
        <dbReference type="SAM" id="MobiDB-lite"/>
    </source>
</evidence>
<evidence type="ECO:0000256" key="2">
    <source>
        <dbReference type="ARBA" id="ARBA00022692"/>
    </source>
</evidence>
<evidence type="ECO:0000256" key="4">
    <source>
        <dbReference type="ARBA" id="ARBA00023136"/>
    </source>
</evidence>
<dbReference type="GO" id="GO:0004930">
    <property type="term" value="F:G protein-coupled receptor activity"/>
    <property type="evidence" value="ECO:0007669"/>
    <property type="project" value="InterPro"/>
</dbReference>
<feature type="transmembrane region" description="Helical" evidence="7">
    <location>
        <begin position="70"/>
        <end position="88"/>
    </location>
</feature>
<reference evidence="9 10" key="1">
    <citation type="journal article" date="2018" name="PLoS ONE">
        <title>The draft genome of Kipferlia bialata reveals reductive genome evolution in fornicate parasites.</title>
        <authorList>
            <person name="Tanifuji G."/>
            <person name="Takabayashi S."/>
            <person name="Kume K."/>
            <person name="Takagi M."/>
            <person name="Nakayama T."/>
            <person name="Kamikawa R."/>
            <person name="Inagaki Y."/>
            <person name="Hashimoto T."/>
        </authorList>
    </citation>
    <scope>NUCLEOTIDE SEQUENCE [LARGE SCALE GENOMIC DNA]</scope>
    <source>
        <strain evidence="9">NY0173</strain>
    </source>
</reference>
<protein>
    <recommendedName>
        <fullName evidence="8">G-protein coupled receptors family 3 profile domain-containing protein</fullName>
    </recommendedName>
</protein>
<feature type="transmembrane region" description="Helical" evidence="7">
    <location>
        <begin position="206"/>
        <end position="227"/>
    </location>
</feature>
<dbReference type="Pfam" id="PF00003">
    <property type="entry name" value="7tm_3"/>
    <property type="match status" value="1"/>
</dbReference>
<dbReference type="GO" id="GO:0016020">
    <property type="term" value="C:membrane"/>
    <property type="evidence" value="ECO:0007669"/>
    <property type="project" value="UniProtKB-SubCell"/>
</dbReference>
<keyword evidence="3 7" id="KW-1133">Transmembrane helix</keyword>
<feature type="transmembrane region" description="Helical" evidence="7">
    <location>
        <begin position="233"/>
        <end position="254"/>
    </location>
</feature>
<dbReference type="InterPro" id="IPR017978">
    <property type="entry name" value="GPCR_3_C"/>
</dbReference>
<evidence type="ECO:0000256" key="3">
    <source>
        <dbReference type="ARBA" id="ARBA00022989"/>
    </source>
</evidence>
<name>A0A9K3GJT8_9EUKA</name>
<dbReference type="AlphaFoldDB" id="A0A9K3GJT8"/>
<evidence type="ECO:0000256" key="7">
    <source>
        <dbReference type="SAM" id="Phobius"/>
    </source>
</evidence>
<comment type="subcellular location">
    <subcellularLocation>
        <location evidence="1">Membrane</location>
        <topology evidence="1">Multi-pass membrane protein</topology>
    </subcellularLocation>
</comment>
<comment type="caution">
    <text evidence="9">The sequence shown here is derived from an EMBL/GenBank/DDBJ whole genome shotgun (WGS) entry which is preliminary data.</text>
</comment>
<evidence type="ECO:0000313" key="9">
    <source>
        <dbReference type="EMBL" id="GIQ84836.1"/>
    </source>
</evidence>
<proteinExistence type="predicted"/>
<dbReference type="OrthoDB" id="6612573at2759"/>
<feature type="transmembrane region" description="Helical" evidence="7">
    <location>
        <begin position="170"/>
        <end position="194"/>
    </location>
</feature>
<evidence type="ECO:0000259" key="8">
    <source>
        <dbReference type="PROSITE" id="PS50259"/>
    </source>
</evidence>
<feature type="transmembrane region" description="Helical" evidence="7">
    <location>
        <begin position="6"/>
        <end position="25"/>
    </location>
</feature>
<dbReference type="PROSITE" id="PS50259">
    <property type="entry name" value="G_PROTEIN_RECEP_F3_4"/>
    <property type="match status" value="1"/>
</dbReference>
<keyword evidence="2 7" id="KW-0812">Transmembrane</keyword>
<dbReference type="InterPro" id="IPR050726">
    <property type="entry name" value="mGluR"/>
</dbReference>
<dbReference type="EMBL" id="BDIP01001643">
    <property type="protein sequence ID" value="GIQ84836.1"/>
    <property type="molecule type" value="Genomic_DNA"/>
</dbReference>
<keyword evidence="10" id="KW-1185">Reference proteome</keyword>
<sequence>VVFWAWISGGCTAACTLIVTAIMLVRRRAPVIKAASITHSMVVLGGILCLCVSAVSWVMFPSHTTCRLRMLLLFEGLSLIAASLYTKLSTVARIMNSKRTVSMKEHRMSFSLPSALVFVVWDLVVMGVWFVLSNRDTGPTVNDYAQPVMWTDELLTDVLPVCRTFVYKPYLFVSLLLFWKVLFIAWGAVTSIITRDVINAFNESRSLRFGVFVMMLIILVGLESFMLLPLHSATLACGFLTLVLAGTLLVVLFGNKLYYLFKYKGIDPVDLMPRTVNALHQFPIPSPISGAVISSIPPPIGRTDPVSSLLEAEGQVPPLGVQPTPVSAAASEERSFSGSVDSPRERERGAEGSTRGPVRRVPVWDELSDSIPYPEGERDAV</sequence>
<keyword evidence="4 7" id="KW-0472">Membrane</keyword>
<evidence type="ECO:0000313" key="10">
    <source>
        <dbReference type="Proteomes" id="UP000265618"/>
    </source>
</evidence>
<feature type="non-terminal residue" evidence="9">
    <location>
        <position position="1"/>
    </location>
</feature>
<gene>
    <name evidence="9" type="ORF">KIPB_006407</name>
</gene>
<feature type="region of interest" description="Disordered" evidence="6">
    <location>
        <begin position="317"/>
        <end position="381"/>
    </location>
</feature>
<dbReference type="PANTHER" id="PTHR24060">
    <property type="entry name" value="METABOTROPIC GLUTAMATE RECEPTOR"/>
    <property type="match status" value="1"/>
</dbReference>
<accession>A0A9K3GJT8</accession>
<feature type="transmembrane region" description="Helical" evidence="7">
    <location>
        <begin position="109"/>
        <end position="132"/>
    </location>
</feature>
<organism evidence="9 10">
    <name type="scientific">Kipferlia bialata</name>
    <dbReference type="NCBI Taxonomy" id="797122"/>
    <lineage>
        <taxon>Eukaryota</taxon>
        <taxon>Metamonada</taxon>
        <taxon>Carpediemonas-like organisms</taxon>
        <taxon>Kipferlia</taxon>
    </lineage>
</organism>
<feature type="transmembrane region" description="Helical" evidence="7">
    <location>
        <begin position="37"/>
        <end position="58"/>
    </location>
</feature>
<evidence type="ECO:0000256" key="5">
    <source>
        <dbReference type="ARBA" id="ARBA00023180"/>
    </source>
</evidence>
<evidence type="ECO:0000256" key="1">
    <source>
        <dbReference type="ARBA" id="ARBA00004141"/>
    </source>
</evidence>
<feature type="domain" description="G-protein coupled receptors family 3 profile" evidence="8">
    <location>
        <begin position="14"/>
        <end position="261"/>
    </location>
</feature>
<keyword evidence="5" id="KW-0325">Glycoprotein</keyword>